<evidence type="ECO:0000259" key="3">
    <source>
        <dbReference type="PROSITE" id="PS51670"/>
    </source>
</evidence>
<evidence type="ECO:0000256" key="2">
    <source>
        <dbReference type="SAM" id="SignalP"/>
    </source>
</evidence>
<feature type="signal peptide" evidence="2">
    <location>
        <begin position="1"/>
        <end position="21"/>
    </location>
</feature>
<evidence type="ECO:0000313" key="4">
    <source>
        <dbReference type="EMBL" id="KHJ87680.1"/>
    </source>
</evidence>
<dbReference type="Gene3D" id="1.10.10.1940">
    <property type="match status" value="1"/>
</dbReference>
<proteinExistence type="predicted"/>
<feature type="domain" description="ShKT" evidence="3">
    <location>
        <begin position="25"/>
        <end position="59"/>
    </location>
</feature>
<evidence type="ECO:0000313" key="5">
    <source>
        <dbReference type="Proteomes" id="UP000053660"/>
    </source>
</evidence>
<feature type="disulfide bond" evidence="1">
    <location>
        <begin position="25"/>
        <end position="59"/>
    </location>
</feature>
<dbReference type="Proteomes" id="UP000053660">
    <property type="component" value="Unassembled WGS sequence"/>
</dbReference>
<keyword evidence="2" id="KW-0732">Signal</keyword>
<dbReference type="Pfam" id="PF01549">
    <property type="entry name" value="ShK"/>
    <property type="match status" value="1"/>
</dbReference>
<feature type="chain" id="PRO_5002081792" evidence="2">
    <location>
        <begin position="22"/>
        <end position="60"/>
    </location>
</feature>
<name>A0A0B1SX04_OESDE</name>
<accession>A0A0B1SX04</accession>
<keyword evidence="5" id="KW-1185">Reference proteome</keyword>
<reference evidence="4 5" key="1">
    <citation type="submission" date="2014-03" db="EMBL/GenBank/DDBJ databases">
        <title>Draft genome of the hookworm Oesophagostomum dentatum.</title>
        <authorList>
            <person name="Mitreva M."/>
        </authorList>
    </citation>
    <scope>NUCLEOTIDE SEQUENCE [LARGE SCALE GENOMIC DNA]</scope>
    <source>
        <strain evidence="4 5">OD-Hann</strain>
    </source>
</reference>
<protein>
    <submittedName>
        <fullName evidence="4">ShTK domain protein</fullName>
    </submittedName>
</protein>
<dbReference type="InterPro" id="IPR003582">
    <property type="entry name" value="ShKT_dom"/>
</dbReference>
<dbReference type="EMBL" id="KN557268">
    <property type="protein sequence ID" value="KHJ87680.1"/>
    <property type="molecule type" value="Genomic_DNA"/>
</dbReference>
<gene>
    <name evidence="4" type="ORF">OESDEN_12538</name>
</gene>
<feature type="disulfide bond" evidence="1">
    <location>
        <begin position="34"/>
        <end position="52"/>
    </location>
</feature>
<dbReference type="AlphaFoldDB" id="A0A0B1SX04"/>
<organism evidence="4 5">
    <name type="scientific">Oesophagostomum dentatum</name>
    <name type="common">Nodular worm</name>
    <dbReference type="NCBI Taxonomy" id="61180"/>
    <lineage>
        <taxon>Eukaryota</taxon>
        <taxon>Metazoa</taxon>
        <taxon>Ecdysozoa</taxon>
        <taxon>Nematoda</taxon>
        <taxon>Chromadorea</taxon>
        <taxon>Rhabditida</taxon>
        <taxon>Rhabditina</taxon>
        <taxon>Rhabditomorpha</taxon>
        <taxon>Strongyloidea</taxon>
        <taxon>Strongylidae</taxon>
        <taxon>Oesophagostomum</taxon>
    </lineage>
</organism>
<keyword evidence="1" id="KW-1015">Disulfide bond</keyword>
<feature type="disulfide bond" evidence="1">
    <location>
        <begin position="43"/>
        <end position="56"/>
    </location>
</feature>
<sequence>MLLRVLIAFLILSAVIEEGMTDGTCHDHRKKIFCRNMKSRGSCDTDIAKNMCPRTCGWCD</sequence>
<dbReference type="PROSITE" id="PS51670">
    <property type="entry name" value="SHKT"/>
    <property type="match status" value="1"/>
</dbReference>
<evidence type="ECO:0000256" key="1">
    <source>
        <dbReference type="PROSITE-ProRule" id="PRU01005"/>
    </source>
</evidence>